<organism evidence="1 2">
    <name type="scientific">Cupriavidus necator</name>
    <name type="common">Alcaligenes eutrophus</name>
    <name type="synonym">Ralstonia eutropha</name>
    <dbReference type="NCBI Taxonomy" id="106590"/>
    <lineage>
        <taxon>Bacteria</taxon>
        <taxon>Pseudomonadati</taxon>
        <taxon>Pseudomonadota</taxon>
        <taxon>Betaproteobacteria</taxon>
        <taxon>Burkholderiales</taxon>
        <taxon>Burkholderiaceae</taxon>
        <taxon>Cupriavidus</taxon>
    </lineage>
</organism>
<geneLocation type="plasmid" evidence="2">
    <name>penh92</name>
</geneLocation>
<name>A0A1U9V4H1_CUPNE</name>
<protein>
    <submittedName>
        <fullName evidence="1">Uncharacterized protein</fullName>
    </submittedName>
</protein>
<dbReference type="Proteomes" id="UP000189627">
    <property type="component" value="Plasmid pENH92"/>
</dbReference>
<keyword evidence="1" id="KW-0614">Plasmid</keyword>
<dbReference type="OrthoDB" id="8957736at2"/>
<gene>
    <name evidence="1" type="ORF">BJN34_36565</name>
</gene>
<evidence type="ECO:0000313" key="2">
    <source>
        <dbReference type="Proteomes" id="UP000189627"/>
    </source>
</evidence>
<dbReference type="KEGG" id="cuh:BJN34_36565"/>
<accession>A0A1U9V4H1</accession>
<dbReference type="AlphaFoldDB" id="A0A1U9V4H1"/>
<dbReference type="RefSeq" id="WP_078201783.1">
    <property type="nucleotide sequence ID" value="NZ_CP017759.1"/>
</dbReference>
<evidence type="ECO:0000313" key="1">
    <source>
        <dbReference type="EMBL" id="AQV99391.1"/>
    </source>
</evidence>
<reference evidence="2" key="1">
    <citation type="submission" date="2017-02" db="EMBL/GenBank/DDBJ databases">
        <title>Complete genome sequence of Cupriavidus necator strain NH9, a 3-chlorobenzoate degrader.</title>
        <authorList>
            <person name="Moriuchi R."/>
            <person name="Dohra H."/>
            <person name="Ogawa N."/>
        </authorList>
    </citation>
    <scope>NUCLEOTIDE SEQUENCE [LARGE SCALE GENOMIC DNA]</scope>
    <source>
        <strain evidence="2">NH9</strain>
        <plasmid evidence="2">penh92</plasmid>
    </source>
</reference>
<proteinExistence type="predicted"/>
<sequence>MRESSDQIGKLLRALSQNDDLISEAFDASVELGDRTRNARIDTLSNLKALKPQDEGVYRLNPRLRDFIADYLVSYRAYQTLTRLSGGIQQARSVWREIRVRYDNGDASDRESLVAQLVDTVIDISYSIERNLSLLHALISTQYGDVSNFQAKLRQNKFYVNEVSESLNEMEQVSTLFGEVETQALNIGMLDVRSIVRKRLTSRILTWTLQIKDVQAAINRSLFRAKLQSERVRKLSRVAHYLRQNKTASGFEVSADSAPAEIFVAEPIPLVHNLDVRTCSDRDRAALMDALRRLPPRAVPVPVQEAEPALAIIDEEEVAAPDPLEPHDAMLSELITALHQSSQSISLRDWKERHADGVDLRDEDWLLYASIQLESEGVHLTFVNALPADQLYANQVSTDILAHGFL</sequence>
<dbReference type="EMBL" id="CP017759">
    <property type="protein sequence ID" value="AQV99391.1"/>
    <property type="molecule type" value="Genomic_DNA"/>
</dbReference>